<dbReference type="EMBL" id="AP022565">
    <property type="protein sequence ID" value="BBX26377.1"/>
    <property type="molecule type" value="Genomic_DNA"/>
</dbReference>
<keyword evidence="3" id="KW-1185">Reference proteome</keyword>
<gene>
    <name evidence="2" type="ORF">MALV_15020</name>
</gene>
<evidence type="ECO:0000313" key="3">
    <source>
        <dbReference type="Proteomes" id="UP000466906"/>
    </source>
</evidence>
<reference evidence="2 3" key="1">
    <citation type="journal article" date="2019" name="Emerg. Microbes Infect.">
        <title>Comprehensive subspecies identification of 175 nontuberculous mycobacteria species based on 7547 genomic profiles.</title>
        <authorList>
            <person name="Matsumoto Y."/>
            <person name="Kinjo T."/>
            <person name="Motooka D."/>
            <person name="Nabeya D."/>
            <person name="Jung N."/>
            <person name="Uechi K."/>
            <person name="Horii T."/>
            <person name="Iida T."/>
            <person name="Fujita J."/>
            <person name="Nakamura S."/>
        </authorList>
    </citation>
    <scope>NUCLEOTIDE SEQUENCE [LARGE SCALE GENOMIC DNA]</scope>
    <source>
        <strain evidence="2 3">JCM 12272</strain>
    </source>
</reference>
<name>A0A6N4URU6_9MYCO</name>
<protein>
    <submittedName>
        <fullName evidence="2">Uncharacterized protein</fullName>
    </submittedName>
</protein>
<dbReference type="Proteomes" id="UP000466906">
    <property type="component" value="Chromosome"/>
</dbReference>
<dbReference type="RefSeq" id="WP_163662491.1">
    <property type="nucleotide sequence ID" value="NZ_AP022565.1"/>
</dbReference>
<evidence type="ECO:0000256" key="1">
    <source>
        <dbReference type="SAM" id="SignalP"/>
    </source>
</evidence>
<proteinExistence type="predicted"/>
<sequence>MNVMKLLIGVATLTTALTLSPPAWADPDPHIPDGNAGWCPGGDYREKLSGGGRYCLGEPFSNGAFYAQRWGHSPSPFGPGYWMDGKSCSVMVEGTVQGGIPYGGVPDCNGGPRVLH</sequence>
<feature type="signal peptide" evidence="1">
    <location>
        <begin position="1"/>
        <end position="25"/>
    </location>
</feature>
<dbReference type="KEGG" id="malv:MALV_15020"/>
<dbReference type="AlphaFoldDB" id="A0A6N4URU6"/>
<evidence type="ECO:0000313" key="2">
    <source>
        <dbReference type="EMBL" id="BBX26377.1"/>
    </source>
</evidence>
<keyword evidence="1" id="KW-0732">Signal</keyword>
<feature type="chain" id="PRO_5026922946" evidence="1">
    <location>
        <begin position="26"/>
        <end position="116"/>
    </location>
</feature>
<organism evidence="2 3">
    <name type="scientific">Mycolicibacterium alvei</name>
    <dbReference type="NCBI Taxonomy" id="67081"/>
    <lineage>
        <taxon>Bacteria</taxon>
        <taxon>Bacillati</taxon>
        <taxon>Actinomycetota</taxon>
        <taxon>Actinomycetes</taxon>
        <taxon>Mycobacteriales</taxon>
        <taxon>Mycobacteriaceae</taxon>
        <taxon>Mycolicibacterium</taxon>
    </lineage>
</organism>
<accession>A0A6N4URU6</accession>